<reference evidence="1" key="1">
    <citation type="submission" date="2020-10" db="EMBL/GenBank/DDBJ databases">
        <title>Connecting structure to function with the recovery of over 1000 high-quality activated sludge metagenome-assembled genomes encoding full-length rRNA genes using long-read sequencing.</title>
        <authorList>
            <person name="Singleton C.M."/>
            <person name="Petriglieri F."/>
            <person name="Kristensen J.M."/>
            <person name="Kirkegaard R.H."/>
            <person name="Michaelsen T.Y."/>
            <person name="Andersen M.H."/>
            <person name="Karst S.M."/>
            <person name="Dueholm M.S."/>
            <person name="Nielsen P.H."/>
            <person name="Albertsen M."/>
        </authorList>
    </citation>
    <scope>NUCLEOTIDE SEQUENCE</scope>
    <source>
        <strain evidence="1">EsbW_18-Q3-R4-48_MAXAC.044</strain>
    </source>
</reference>
<evidence type="ECO:0000313" key="1">
    <source>
        <dbReference type="EMBL" id="MBK7423500.1"/>
    </source>
</evidence>
<dbReference type="Proteomes" id="UP000886602">
    <property type="component" value="Unassembled WGS sequence"/>
</dbReference>
<evidence type="ECO:0000313" key="2">
    <source>
        <dbReference type="Proteomes" id="UP000886602"/>
    </source>
</evidence>
<accession>A0A9D7ICY4</accession>
<sequence>MADKKSQKAVDVSTRLAKKRGNGILRREVWVDGKGKVVRYNLAYINHDIFQGDNGRVIGYDNAHGVHHRHYMGKADEVEFLSFEDIEDRFEADWLVFRKGNK</sequence>
<comment type="caution">
    <text evidence="1">The sequence shown here is derived from an EMBL/GenBank/DDBJ whole genome shotgun (WGS) entry which is preliminary data.</text>
</comment>
<dbReference type="AlphaFoldDB" id="A0A9D7ICY4"/>
<dbReference type="InterPro" id="IPR045397">
    <property type="entry name" value="TumE-like"/>
</dbReference>
<dbReference type="Pfam" id="PF20126">
    <property type="entry name" value="TumE"/>
    <property type="match status" value="1"/>
</dbReference>
<dbReference type="EMBL" id="JADJNC010000015">
    <property type="protein sequence ID" value="MBK7423500.1"/>
    <property type="molecule type" value="Genomic_DNA"/>
</dbReference>
<organism evidence="1 2">
    <name type="scientific">Candidatus Propionivibrio dominans</name>
    <dbReference type="NCBI Taxonomy" id="2954373"/>
    <lineage>
        <taxon>Bacteria</taxon>
        <taxon>Pseudomonadati</taxon>
        <taxon>Pseudomonadota</taxon>
        <taxon>Betaproteobacteria</taxon>
        <taxon>Rhodocyclales</taxon>
        <taxon>Rhodocyclaceae</taxon>
        <taxon>Propionivibrio</taxon>
    </lineage>
</organism>
<name>A0A9D7ICY4_9RHOO</name>
<protein>
    <submittedName>
        <fullName evidence="1">Transcriptional regulator</fullName>
    </submittedName>
</protein>
<gene>
    <name evidence="1" type="ORF">IPJ48_10585</name>
</gene>
<proteinExistence type="predicted"/>